<keyword evidence="2" id="KW-0479">Metal-binding</keyword>
<dbReference type="GeneID" id="6013470"/>
<dbReference type="PANTHER" id="PTHR13483:SF3">
    <property type="entry name" value="BOX C_D SNORNA PROTEIN 1"/>
    <property type="match status" value="1"/>
</dbReference>
<keyword evidence="11" id="KW-1185">Reference proteome</keyword>
<evidence type="ECO:0000256" key="3">
    <source>
        <dbReference type="ARBA" id="ARBA00022771"/>
    </source>
</evidence>
<dbReference type="STRING" id="240176.A8NWK5"/>
<feature type="compositionally biased region" description="Basic and acidic residues" evidence="8">
    <location>
        <begin position="548"/>
        <end position="562"/>
    </location>
</feature>
<dbReference type="InterPro" id="IPR051639">
    <property type="entry name" value="BCD1"/>
</dbReference>
<dbReference type="Proteomes" id="UP000001861">
    <property type="component" value="Unassembled WGS sequence"/>
</dbReference>
<dbReference type="RefSeq" id="XP_001836916.2">
    <property type="nucleotide sequence ID" value="XM_001836864.2"/>
</dbReference>
<evidence type="ECO:0000256" key="7">
    <source>
        <dbReference type="PROSITE-ProRule" id="PRU00453"/>
    </source>
</evidence>
<dbReference type="OrthoDB" id="272357at2759"/>
<evidence type="ECO:0000256" key="4">
    <source>
        <dbReference type="ARBA" id="ARBA00022833"/>
    </source>
</evidence>
<gene>
    <name evidence="10" type="ORF">CC1G_00052</name>
</gene>
<dbReference type="GO" id="GO:0070761">
    <property type="term" value="C:pre-snoRNP complex"/>
    <property type="evidence" value="ECO:0007669"/>
    <property type="project" value="TreeGrafter"/>
</dbReference>
<dbReference type="InterPro" id="IPR057721">
    <property type="entry name" value="BCD1_alpha/beta"/>
</dbReference>
<dbReference type="EMBL" id="AACS02000005">
    <property type="protein sequence ID" value="EAU84533.2"/>
    <property type="molecule type" value="Genomic_DNA"/>
</dbReference>
<comment type="caution">
    <text evidence="10">The sequence shown here is derived from an EMBL/GenBank/DDBJ whole genome shotgun (WGS) entry which is preliminary data.</text>
</comment>
<feature type="region of interest" description="Disordered" evidence="8">
    <location>
        <begin position="1"/>
        <end position="26"/>
    </location>
</feature>
<evidence type="ECO:0000256" key="8">
    <source>
        <dbReference type="SAM" id="MobiDB-lite"/>
    </source>
</evidence>
<dbReference type="PROSITE" id="PS51083">
    <property type="entry name" value="ZF_HIT"/>
    <property type="match status" value="1"/>
</dbReference>
<evidence type="ECO:0000256" key="6">
    <source>
        <dbReference type="ARBA" id="ARBA00049654"/>
    </source>
</evidence>
<reference evidence="10 11" key="1">
    <citation type="journal article" date="2010" name="Proc. Natl. Acad. Sci. U.S.A.">
        <title>Insights into evolution of multicellular fungi from the assembled chromosomes of the mushroom Coprinopsis cinerea (Coprinus cinereus).</title>
        <authorList>
            <person name="Stajich J.E."/>
            <person name="Wilke S.K."/>
            <person name="Ahren D."/>
            <person name="Au C.H."/>
            <person name="Birren B.W."/>
            <person name="Borodovsky M."/>
            <person name="Burns C."/>
            <person name="Canback B."/>
            <person name="Casselton L.A."/>
            <person name="Cheng C.K."/>
            <person name="Deng J."/>
            <person name="Dietrich F.S."/>
            <person name="Fargo D.C."/>
            <person name="Farman M.L."/>
            <person name="Gathman A.C."/>
            <person name="Goldberg J."/>
            <person name="Guigo R."/>
            <person name="Hoegger P.J."/>
            <person name="Hooker J.B."/>
            <person name="Huggins A."/>
            <person name="James T.Y."/>
            <person name="Kamada T."/>
            <person name="Kilaru S."/>
            <person name="Kodira C."/>
            <person name="Kues U."/>
            <person name="Kupfer D."/>
            <person name="Kwan H.S."/>
            <person name="Lomsadze A."/>
            <person name="Li W."/>
            <person name="Lilly W.W."/>
            <person name="Ma L.J."/>
            <person name="Mackey A.J."/>
            <person name="Manning G."/>
            <person name="Martin F."/>
            <person name="Muraguchi H."/>
            <person name="Natvig D.O."/>
            <person name="Palmerini H."/>
            <person name="Ramesh M.A."/>
            <person name="Rehmeyer C.J."/>
            <person name="Roe B.A."/>
            <person name="Shenoy N."/>
            <person name="Stanke M."/>
            <person name="Ter-Hovhannisyan V."/>
            <person name="Tunlid A."/>
            <person name="Velagapudi R."/>
            <person name="Vision T.J."/>
            <person name="Zeng Q."/>
            <person name="Zolan M.E."/>
            <person name="Pukkila P.J."/>
        </authorList>
    </citation>
    <scope>NUCLEOTIDE SEQUENCE [LARGE SCALE GENOMIC DNA]</scope>
    <source>
        <strain evidence="11">Okayama-7 / 130 / ATCC MYA-4618 / FGSC 9003</strain>
    </source>
</reference>
<feature type="compositionally biased region" description="Acidic residues" evidence="8">
    <location>
        <begin position="521"/>
        <end position="541"/>
    </location>
</feature>
<dbReference type="PANTHER" id="PTHR13483">
    <property type="entry name" value="BOX C_D SNORNA PROTEIN 1-RELATED"/>
    <property type="match status" value="1"/>
</dbReference>
<sequence>MEDPQPSTSQITATDEPSSSSPAFRNATQPTLCSLCPPSSRQPTKYTCPRCRTKTCSAPCSKRHKQETGCSGERNKAEYVSMKDYGWGAMMSDYTFLEEVGRKVKEVGKEIVGGGYMHSSIGKEGGFGAGMRGKDGMRGHPRGRGRGGGNGKTKRDIFKMQMEVRDIEVDLLPLGMKRRKMNQSSWDFKNQTGLVTLEFKFHAPRDPLLPKPSTPEPPLALVTHRNRLDQPLLAILQSLAKDRSKKESLKGKPTQNPSSSSSPEWLMSMLVPSEDDPEGFTQPKCVMRAPTDPVLILQSLKEEAEEKDRKYASDLGKTLSAQLDAYSRRQHAWSHHTPASSTAEKSTPATNNALKRRKGELSFKFPKVFYNIDLNQPLSQSLKYTSFVEFPTIEVFEEGDERFGGVMFVDPQDSAKGSYSAAALKAAARERQEQQQPQAKRRKLDPKVGRQRLKGLIGDYGSSSSDGEGGEENVEEGSRTKRANVAALVAEYTASDDEGDEVAPPTPASSDDKAPHGDVAMIDDDELGDEDAEGEDDDELDPAALLELVRKVKGEQWAKDQENMEDDVLDWEGSDADAEGEPDDEDY</sequence>
<feature type="region of interest" description="Disordered" evidence="8">
    <location>
        <begin position="455"/>
        <end position="587"/>
    </location>
</feature>
<dbReference type="InParanoid" id="A8NWK5"/>
<keyword evidence="3 7" id="KW-0863">Zinc-finger</keyword>
<evidence type="ECO:0000256" key="5">
    <source>
        <dbReference type="ARBA" id="ARBA00049598"/>
    </source>
</evidence>
<comment type="similarity">
    <text evidence="6">Belongs to the BCD1 family.</text>
</comment>
<feature type="domain" description="HIT-type" evidence="9">
    <location>
        <begin position="33"/>
        <end position="70"/>
    </location>
</feature>
<dbReference type="GO" id="GO:0005634">
    <property type="term" value="C:nucleus"/>
    <property type="evidence" value="ECO:0007669"/>
    <property type="project" value="TreeGrafter"/>
</dbReference>
<dbReference type="CDD" id="cd23023">
    <property type="entry name" value="zf-HIT_BCD1"/>
    <property type="match status" value="1"/>
</dbReference>
<dbReference type="GO" id="GO:0048254">
    <property type="term" value="P:snoRNA localization"/>
    <property type="evidence" value="ECO:0007669"/>
    <property type="project" value="TreeGrafter"/>
</dbReference>
<proteinExistence type="inferred from homology"/>
<keyword evidence="1" id="KW-0597">Phosphoprotein</keyword>
<keyword evidence="4" id="KW-0862">Zinc</keyword>
<dbReference type="Pfam" id="PF25790">
    <property type="entry name" value="BCD1"/>
    <property type="match status" value="1"/>
</dbReference>
<dbReference type="KEGG" id="cci:CC1G_00052"/>
<feature type="region of interest" description="Disordered" evidence="8">
    <location>
        <begin position="330"/>
        <end position="351"/>
    </location>
</feature>
<evidence type="ECO:0000313" key="10">
    <source>
        <dbReference type="EMBL" id="EAU84533.2"/>
    </source>
</evidence>
<name>A8NWK5_COPC7</name>
<evidence type="ECO:0000256" key="1">
    <source>
        <dbReference type="ARBA" id="ARBA00022553"/>
    </source>
</evidence>
<feature type="region of interest" description="Disordered" evidence="8">
    <location>
        <begin position="243"/>
        <end position="265"/>
    </location>
</feature>
<dbReference type="Gene3D" id="3.30.60.190">
    <property type="match status" value="1"/>
</dbReference>
<dbReference type="eggNOG" id="KOG2858">
    <property type="taxonomic scope" value="Eukaryota"/>
</dbReference>
<dbReference type="AlphaFoldDB" id="A8NWK5"/>
<dbReference type="GO" id="GO:0000492">
    <property type="term" value="P:box C/D snoRNP assembly"/>
    <property type="evidence" value="ECO:0007669"/>
    <property type="project" value="TreeGrafter"/>
</dbReference>
<protein>
    <recommendedName>
        <fullName evidence="9">HIT-type domain-containing protein</fullName>
    </recommendedName>
</protein>
<dbReference type="HOGENOM" id="CLU_025524_1_0_1"/>
<dbReference type="VEuPathDB" id="FungiDB:CC1G_00052"/>
<dbReference type="OMA" id="VPMNQYG"/>
<feature type="compositionally biased region" description="Polar residues" evidence="8">
    <location>
        <begin position="337"/>
        <end position="351"/>
    </location>
</feature>
<dbReference type="GO" id="GO:0000463">
    <property type="term" value="P:maturation of LSU-rRNA from tricistronic rRNA transcript (SSU-rRNA, 5.8S rRNA, LSU-rRNA)"/>
    <property type="evidence" value="ECO:0007669"/>
    <property type="project" value="TreeGrafter"/>
</dbReference>
<evidence type="ECO:0000313" key="11">
    <source>
        <dbReference type="Proteomes" id="UP000001861"/>
    </source>
</evidence>
<organism evidence="10 11">
    <name type="scientific">Coprinopsis cinerea (strain Okayama-7 / 130 / ATCC MYA-4618 / FGSC 9003)</name>
    <name type="common">Inky cap fungus</name>
    <name type="synonym">Hormographiella aspergillata</name>
    <dbReference type="NCBI Taxonomy" id="240176"/>
    <lineage>
        <taxon>Eukaryota</taxon>
        <taxon>Fungi</taxon>
        <taxon>Dikarya</taxon>
        <taxon>Basidiomycota</taxon>
        <taxon>Agaricomycotina</taxon>
        <taxon>Agaricomycetes</taxon>
        <taxon>Agaricomycetidae</taxon>
        <taxon>Agaricales</taxon>
        <taxon>Agaricineae</taxon>
        <taxon>Psathyrellaceae</taxon>
        <taxon>Coprinopsis</taxon>
    </lineage>
</organism>
<dbReference type="SUPFAM" id="SSF144232">
    <property type="entry name" value="HIT/MYND zinc finger-like"/>
    <property type="match status" value="1"/>
</dbReference>
<feature type="compositionally biased region" description="Acidic residues" evidence="8">
    <location>
        <begin position="563"/>
        <end position="587"/>
    </location>
</feature>
<dbReference type="GO" id="GO:0008270">
    <property type="term" value="F:zinc ion binding"/>
    <property type="evidence" value="ECO:0007669"/>
    <property type="project" value="UniProtKB-UniRule"/>
</dbReference>
<accession>A8NWK5</accession>
<dbReference type="InterPro" id="IPR007529">
    <property type="entry name" value="Znf_HIT"/>
</dbReference>
<evidence type="ECO:0000256" key="2">
    <source>
        <dbReference type="ARBA" id="ARBA00022723"/>
    </source>
</evidence>
<comment type="function">
    <text evidence="5">Required for box C/D snoRNAs accumulation involved in snoRNA processing, snoRNA transport to the nucleolus and ribosome biogenesis.</text>
</comment>
<evidence type="ECO:0000259" key="9">
    <source>
        <dbReference type="PROSITE" id="PS51083"/>
    </source>
</evidence>